<dbReference type="Gene3D" id="3.40.50.720">
    <property type="entry name" value="NAD(P)-binding Rossmann-like Domain"/>
    <property type="match status" value="2"/>
</dbReference>
<comment type="caution">
    <text evidence="11">The sequence shown here is derived from an EMBL/GenBank/DDBJ whole genome shotgun (WGS) entry which is preliminary data.</text>
</comment>
<gene>
    <name evidence="11" type="ORF">FOF46_19795</name>
</gene>
<dbReference type="Proteomes" id="UP000318833">
    <property type="component" value="Unassembled WGS sequence"/>
</dbReference>
<feature type="domain" description="CASTOR/POLLUX/SYM8 ion channel conserved" evidence="9">
    <location>
        <begin position="280"/>
        <end position="374"/>
    </location>
</feature>
<dbReference type="GO" id="GO:0012505">
    <property type="term" value="C:endomembrane system"/>
    <property type="evidence" value="ECO:0007669"/>
    <property type="project" value="UniProtKB-SubCell"/>
</dbReference>
<dbReference type="EMBL" id="VLNR01000046">
    <property type="protein sequence ID" value="TSE06403.1"/>
    <property type="molecule type" value="Genomic_DNA"/>
</dbReference>
<feature type="transmembrane region" description="Helical" evidence="8">
    <location>
        <begin position="21"/>
        <end position="46"/>
    </location>
</feature>
<dbReference type="Pfam" id="PF22614">
    <property type="entry name" value="Slo-like_RCK"/>
    <property type="match status" value="1"/>
</dbReference>
<comment type="subcellular location">
    <subcellularLocation>
        <location evidence="1">Endomembrane system</location>
        <topology evidence="1">Multi-pass membrane protein</topology>
    </subcellularLocation>
</comment>
<evidence type="ECO:0000256" key="8">
    <source>
        <dbReference type="SAM" id="Phobius"/>
    </source>
</evidence>
<feature type="transmembrane region" description="Helical" evidence="8">
    <location>
        <begin position="91"/>
        <end position="112"/>
    </location>
</feature>
<evidence type="ECO:0000256" key="3">
    <source>
        <dbReference type="ARBA" id="ARBA00022448"/>
    </source>
</evidence>
<proteinExistence type="inferred from homology"/>
<dbReference type="PANTHER" id="PTHR31563:SF10">
    <property type="entry name" value="ION CHANNEL POLLUX-RELATED"/>
    <property type="match status" value="1"/>
</dbReference>
<dbReference type="PANTHER" id="PTHR31563">
    <property type="entry name" value="ION CHANNEL POLLUX-RELATED"/>
    <property type="match status" value="1"/>
</dbReference>
<name>A0A554VGA3_9FLAO</name>
<evidence type="ECO:0000259" key="9">
    <source>
        <dbReference type="Pfam" id="PF06241"/>
    </source>
</evidence>
<organism evidence="11 12">
    <name type="scientific">Aquimarina algiphila</name>
    <dbReference type="NCBI Taxonomy" id="2047982"/>
    <lineage>
        <taxon>Bacteria</taxon>
        <taxon>Pseudomonadati</taxon>
        <taxon>Bacteroidota</taxon>
        <taxon>Flavobacteriia</taxon>
        <taxon>Flavobacteriales</taxon>
        <taxon>Flavobacteriaceae</taxon>
        <taxon>Aquimarina</taxon>
    </lineage>
</organism>
<evidence type="ECO:0000256" key="4">
    <source>
        <dbReference type="ARBA" id="ARBA00022692"/>
    </source>
</evidence>
<accession>A0A554VGA3</accession>
<evidence type="ECO:0000256" key="7">
    <source>
        <dbReference type="ARBA" id="ARBA00023136"/>
    </source>
</evidence>
<keyword evidence="4 8" id="KW-0812">Transmembrane</keyword>
<keyword evidence="6" id="KW-0406">Ion transport</keyword>
<evidence type="ECO:0000256" key="2">
    <source>
        <dbReference type="ARBA" id="ARBA00008577"/>
    </source>
</evidence>
<sequence length="646" mass="74021">MQANFKDKLRYRFEKYLNRGGSSIFVSLFVVFIVLFTLMVFLRWIMISLWPELAYTDSFFDDIWLTWLQMTDPGNMNQDNVAPTWLKITTILSGVIGVVILSMLIAFITTALEKVFYNFRKGRGKVIEENHTLILGWNERVVDIIRELILANESESYASIVILSDEDKEEMDDLIAKRIPDKKTTSIITTTGDYANINELKRVSIKAAKSVILLANCSESAFQDEKINSDVQSVKSIMAIISCQDGKNELPIIAEIFNEDKRELIGYFHDENIIALDSWEIMGKLLVQTSLTSGLEMVYNEILSFDGCEIYFYESNWNNISFGDLPLHFKDGIPLGVYNEEDGMTLRPGRDYKMKSEDQIIILAEDDSTINFETQSIHEFSKIELIDTKLEQGQKSILILGWHSVAEIFISESADYLTEGSSFDIYFKNPNEEFINRVEELKTIYSEFKITLTDADPLLMDSLQATNPFDYDNIIILSQEFNEQRADRIDSDTLIILLLLRKIKMATPDVHTKIITQVLNSDNQEIITQTDVDDFIISNKLITMILAQLSEEPLIMKFYEDIFSEDGSEIYVKSIQLYTNQFPLKTTFGDLIGLADLRDEICLGIRKGNQSKNADENFGVTLNLDKNQVIELDKDDFLVVLSEDEL</sequence>
<dbReference type="GO" id="GO:0006813">
    <property type="term" value="P:potassium ion transport"/>
    <property type="evidence" value="ECO:0007669"/>
    <property type="project" value="InterPro"/>
</dbReference>
<evidence type="ECO:0000256" key="5">
    <source>
        <dbReference type="ARBA" id="ARBA00022989"/>
    </source>
</evidence>
<evidence type="ECO:0000259" key="10">
    <source>
        <dbReference type="Pfam" id="PF22614"/>
    </source>
</evidence>
<keyword evidence="5 8" id="KW-1133">Transmembrane helix</keyword>
<protein>
    <recommendedName>
        <fullName evidence="13">Potassium transporter TrkA</fullName>
    </recommendedName>
</protein>
<reference evidence="11 12" key="1">
    <citation type="submission" date="2019-07" db="EMBL/GenBank/DDBJ databases">
        <title>The draft genome sequence of Aquimarina algiphila M91.</title>
        <authorList>
            <person name="Meng X."/>
        </authorList>
    </citation>
    <scope>NUCLEOTIDE SEQUENCE [LARGE SCALE GENOMIC DNA]</scope>
    <source>
        <strain evidence="11 12">M91</strain>
    </source>
</reference>
<evidence type="ECO:0000313" key="11">
    <source>
        <dbReference type="EMBL" id="TSE06403.1"/>
    </source>
</evidence>
<dbReference type="InterPro" id="IPR044849">
    <property type="entry name" value="CASTOR/POLLUX/SYM8-like"/>
</dbReference>
<dbReference type="AlphaFoldDB" id="A0A554VGA3"/>
<keyword evidence="3" id="KW-0813">Transport</keyword>
<dbReference type="InterPro" id="IPR003148">
    <property type="entry name" value="RCK_N"/>
</dbReference>
<keyword evidence="12" id="KW-1185">Reference proteome</keyword>
<dbReference type="InterPro" id="IPR010420">
    <property type="entry name" value="CASTOR/POLLUX/SYM8_dom"/>
</dbReference>
<evidence type="ECO:0000256" key="6">
    <source>
        <dbReference type="ARBA" id="ARBA00023065"/>
    </source>
</evidence>
<dbReference type="OrthoDB" id="305351at2"/>
<dbReference type="Pfam" id="PF06241">
    <property type="entry name" value="Castor_Poll_mid"/>
    <property type="match status" value="1"/>
</dbReference>
<comment type="similarity">
    <text evidence="2">Belongs to the castor/pollux (TC 1.A.1.23) family.</text>
</comment>
<evidence type="ECO:0008006" key="13">
    <source>
        <dbReference type="Google" id="ProtNLM"/>
    </source>
</evidence>
<evidence type="ECO:0000256" key="1">
    <source>
        <dbReference type="ARBA" id="ARBA00004127"/>
    </source>
</evidence>
<keyword evidence="7 8" id="KW-0472">Membrane</keyword>
<evidence type="ECO:0000313" key="12">
    <source>
        <dbReference type="Proteomes" id="UP000318833"/>
    </source>
</evidence>
<feature type="domain" description="RCK N-terminal" evidence="10">
    <location>
        <begin position="129"/>
        <end position="253"/>
    </location>
</feature>